<sequence>MTIQLPVPTRASVIKYEAEINFICGLMGLWIWEYVNSVAFDLRLMRRRHWLRPMSGMYISMRVLLMLALALYFAEQQGFGPVSCDTTYVMLVTSAVLITVIVRATYALRTAAGTLIPGTTSYA</sequence>
<comment type="caution">
    <text evidence="2">The sequence shown here is derived from an EMBL/GenBank/DDBJ whole genome shotgun (WGS) entry which is preliminary data.</text>
</comment>
<keyword evidence="1" id="KW-0472">Membrane</keyword>
<accession>A0AAN6G4S3</accession>
<keyword evidence="3" id="KW-1185">Reference proteome</keyword>
<organism evidence="2 3">
    <name type="scientific">Tilletia horrida</name>
    <dbReference type="NCBI Taxonomy" id="155126"/>
    <lineage>
        <taxon>Eukaryota</taxon>
        <taxon>Fungi</taxon>
        <taxon>Dikarya</taxon>
        <taxon>Basidiomycota</taxon>
        <taxon>Ustilaginomycotina</taxon>
        <taxon>Exobasidiomycetes</taxon>
        <taxon>Tilletiales</taxon>
        <taxon>Tilletiaceae</taxon>
        <taxon>Tilletia</taxon>
    </lineage>
</organism>
<keyword evidence="1" id="KW-0812">Transmembrane</keyword>
<keyword evidence="1" id="KW-1133">Transmembrane helix</keyword>
<dbReference type="AlphaFoldDB" id="A0AAN6G4S3"/>
<reference evidence="2" key="1">
    <citation type="journal article" date="2023" name="PhytoFront">
        <title>Draft Genome Resources of Seven Strains of Tilletia horrida, Causal Agent of Kernel Smut of Rice.</title>
        <authorList>
            <person name="Khanal S."/>
            <person name="Antony Babu S."/>
            <person name="Zhou X.G."/>
        </authorList>
    </citation>
    <scope>NUCLEOTIDE SEQUENCE</scope>
    <source>
        <strain evidence="2">TX3</strain>
    </source>
</reference>
<proteinExistence type="predicted"/>
<protein>
    <submittedName>
        <fullName evidence="2">Uncharacterized protein</fullName>
    </submittedName>
</protein>
<dbReference type="Proteomes" id="UP001176521">
    <property type="component" value="Unassembled WGS sequence"/>
</dbReference>
<gene>
    <name evidence="2" type="ORF">OC842_007001</name>
</gene>
<name>A0AAN6G4S3_9BASI</name>
<dbReference type="EMBL" id="JAPDMQ010000751">
    <property type="protein sequence ID" value="KAK0520768.1"/>
    <property type="molecule type" value="Genomic_DNA"/>
</dbReference>
<evidence type="ECO:0000256" key="1">
    <source>
        <dbReference type="SAM" id="Phobius"/>
    </source>
</evidence>
<feature type="transmembrane region" description="Helical" evidence="1">
    <location>
        <begin position="56"/>
        <end position="74"/>
    </location>
</feature>
<evidence type="ECO:0000313" key="3">
    <source>
        <dbReference type="Proteomes" id="UP001176521"/>
    </source>
</evidence>
<feature type="transmembrane region" description="Helical" evidence="1">
    <location>
        <begin position="86"/>
        <end position="106"/>
    </location>
</feature>
<evidence type="ECO:0000313" key="2">
    <source>
        <dbReference type="EMBL" id="KAK0520768.1"/>
    </source>
</evidence>